<comment type="subcellular location">
    <subcellularLocation>
        <location evidence="1 12">Golgi apparatus</location>
        <location evidence="1 12">Golgi stack membrane</location>
        <topology evidence="1 12">Single-pass type II membrane protein</topology>
    </subcellularLocation>
</comment>
<dbReference type="Pfam" id="PF17039">
    <property type="entry name" value="Glyco_tran_10_N"/>
    <property type="match status" value="1"/>
</dbReference>
<keyword evidence="7" id="KW-0735">Signal-anchor</keyword>
<dbReference type="InterPro" id="IPR001503">
    <property type="entry name" value="Glyco_trans_10"/>
</dbReference>
<evidence type="ECO:0000256" key="11">
    <source>
        <dbReference type="ARBA" id="ARBA00023180"/>
    </source>
</evidence>
<dbReference type="EMBL" id="CAXLJM020000024">
    <property type="protein sequence ID" value="CAL8090481.1"/>
    <property type="molecule type" value="Genomic_DNA"/>
</dbReference>
<evidence type="ECO:0000256" key="3">
    <source>
        <dbReference type="ARBA" id="ARBA00008919"/>
    </source>
</evidence>
<dbReference type="EC" id="2.4.1.-" evidence="12"/>
<evidence type="ECO:0000256" key="4">
    <source>
        <dbReference type="ARBA" id="ARBA00022676"/>
    </source>
</evidence>
<comment type="similarity">
    <text evidence="3 12">Belongs to the glycosyltransferase 10 family.</text>
</comment>
<keyword evidence="16" id="KW-1185">Reference proteome</keyword>
<protein>
    <recommendedName>
        <fullName evidence="12">Fucosyltransferase</fullName>
        <ecNumber evidence="12">2.4.1.-</ecNumber>
    </recommendedName>
</protein>
<evidence type="ECO:0000256" key="6">
    <source>
        <dbReference type="ARBA" id="ARBA00022692"/>
    </source>
</evidence>
<dbReference type="InterPro" id="IPR031481">
    <property type="entry name" value="Glyco_tran_10_N"/>
</dbReference>
<feature type="transmembrane region" description="Helical" evidence="12">
    <location>
        <begin position="42"/>
        <end position="62"/>
    </location>
</feature>
<dbReference type="Gene3D" id="3.40.50.11660">
    <property type="entry name" value="Glycosyl transferase family 10, C-terminal domain"/>
    <property type="match status" value="1"/>
</dbReference>
<evidence type="ECO:0000256" key="7">
    <source>
        <dbReference type="ARBA" id="ARBA00022968"/>
    </source>
</evidence>
<name>A0ABP1Q5T7_9HEXA</name>
<keyword evidence="6 12" id="KW-0812">Transmembrane</keyword>
<evidence type="ECO:0000313" key="16">
    <source>
        <dbReference type="Proteomes" id="UP001642540"/>
    </source>
</evidence>
<keyword evidence="8 12" id="KW-1133">Transmembrane helix</keyword>
<reference evidence="15 16" key="1">
    <citation type="submission" date="2024-08" db="EMBL/GenBank/DDBJ databases">
        <authorList>
            <person name="Cucini C."/>
            <person name="Frati F."/>
        </authorList>
    </citation>
    <scope>NUCLEOTIDE SEQUENCE [LARGE SCALE GENOMIC DNA]</scope>
</reference>
<dbReference type="Proteomes" id="UP001642540">
    <property type="component" value="Unassembled WGS sequence"/>
</dbReference>
<evidence type="ECO:0000256" key="8">
    <source>
        <dbReference type="ARBA" id="ARBA00022989"/>
    </source>
</evidence>
<evidence type="ECO:0000313" key="15">
    <source>
        <dbReference type="EMBL" id="CAL8090481.1"/>
    </source>
</evidence>
<dbReference type="InterPro" id="IPR038577">
    <property type="entry name" value="GT10-like_C_sf"/>
</dbReference>
<keyword evidence="9 12" id="KW-0333">Golgi apparatus</keyword>
<keyword evidence="4 12" id="KW-0328">Glycosyltransferase</keyword>
<dbReference type="PANTHER" id="PTHR48438">
    <property type="entry name" value="ALPHA-(1,3)-FUCOSYLTRANSFERASE C-RELATED"/>
    <property type="match status" value="1"/>
</dbReference>
<gene>
    <name evidence="15" type="ORF">ODALV1_LOCUS7656</name>
</gene>
<dbReference type="InterPro" id="IPR055270">
    <property type="entry name" value="Glyco_tran_10_C"/>
</dbReference>
<dbReference type="PANTHER" id="PTHR48438:SF1">
    <property type="entry name" value="ALPHA-(1,3)-FUCOSYLTRANSFERASE C-RELATED"/>
    <property type="match status" value="1"/>
</dbReference>
<evidence type="ECO:0000256" key="2">
    <source>
        <dbReference type="ARBA" id="ARBA00004922"/>
    </source>
</evidence>
<evidence type="ECO:0000256" key="10">
    <source>
        <dbReference type="ARBA" id="ARBA00023136"/>
    </source>
</evidence>
<evidence type="ECO:0000256" key="12">
    <source>
        <dbReference type="RuleBase" id="RU003832"/>
    </source>
</evidence>
<dbReference type="SUPFAM" id="SSF53756">
    <property type="entry name" value="UDP-Glycosyltransferase/glycogen phosphorylase"/>
    <property type="match status" value="1"/>
</dbReference>
<evidence type="ECO:0000256" key="5">
    <source>
        <dbReference type="ARBA" id="ARBA00022679"/>
    </source>
</evidence>
<evidence type="ECO:0000256" key="1">
    <source>
        <dbReference type="ARBA" id="ARBA00004447"/>
    </source>
</evidence>
<comment type="pathway">
    <text evidence="2">Protein modification; protein glycosylation.</text>
</comment>
<accession>A0ABP1Q5T7</accession>
<dbReference type="Pfam" id="PF00852">
    <property type="entry name" value="Glyco_transf_10"/>
    <property type="match status" value="1"/>
</dbReference>
<comment type="caution">
    <text evidence="15">The sequence shown here is derived from an EMBL/GenBank/DDBJ whole genome shotgun (WGS) entry which is preliminary data.</text>
</comment>
<evidence type="ECO:0000256" key="9">
    <source>
        <dbReference type="ARBA" id="ARBA00023034"/>
    </source>
</evidence>
<evidence type="ECO:0000259" key="13">
    <source>
        <dbReference type="Pfam" id="PF00852"/>
    </source>
</evidence>
<organism evidence="15 16">
    <name type="scientific">Orchesella dallaii</name>
    <dbReference type="NCBI Taxonomy" id="48710"/>
    <lineage>
        <taxon>Eukaryota</taxon>
        <taxon>Metazoa</taxon>
        <taxon>Ecdysozoa</taxon>
        <taxon>Arthropoda</taxon>
        <taxon>Hexapoda</taxon>
        <taxon>Collembola</taxon>
        <taxon>Entomobryomorpha</taxon>
        <taxon>Entomobryoidea</taxon>
        <taxon>Orchesellidae</taxon>
        <taxon>Orchesellinae</taxon>
        <taxon>Orchesella</taxon>
    </lineage>
</organism>
<evidence type="ECO:0000259" key="14">
    <source>
        <dbReference type="Pfam" id="PF17039"/>
    </source>
</evidence>
<keyword evidence="5 12" id="KW-0808">Transferase</keyword>
<feature type="domain" description="Fucosyltransferase N-terminal" evidence="14">
    <location>
        <begin position="99"/>
        <end position="210"/>
    </location>
</feature>
<feature type="domain" description="Fucosyltransferase C-terminal" evidence="13">
    <location>
        <begin position="230"/>
        <end position="403"/>
    </location>
</feature>
<keyword evidence="11" id="KW-0325">Glycoprotein</keyword>
<sequence length="470" mass="54978">MRKECLKGNPKISSKFDFIMSKNNSMPVAIRKFTRRRFSRKVCTVFFLCNAFFIGIIFISSYHTTHRLKRLTPTARKDIISDLHNGKNLISNVEEIKENERIILFWTTYFYGDQQEAWDKPNVTLSYPNCFANCRIVTDRSYRAVSDAVIFHSRDLSRDDLPQVHIPNQIWVYLQQESPLYTHENLKDYSGIFNWTMSYRQDSDIYHPYKRILPTSSKDNETKSINAIIKSKTKFVAWIVSNCHTEGKRENYVAELEKFIAIDIYGSCGDFSCPQKGEGCFEHIGQEYKFYLSFENSLCVDYITEKFYNALQYNLVPVVYGGGDYSSIAPPNSYINAKDYDSPKALAERLIYLDKNPNDYLKYFKWKLKYEVHPGDGWCNLCSQLKKSKLNWVSKVHRNLWKWWAHADFTESEGVQRAETNTEGGLLVEDSKYKAACQNKSVIKKTSVNLLISVSNSFRQLKRWLWRSLI</sequence>
<proteinExistence type="inferred from homology"/>
<keyword evidence="10 12" id="KW-0472">Membrane</keyword>